<dbReference type="Proteomes" id="UP000178656">
    <property type="component" value="Unassembled WGS sequence"/>
</dbReference>
<accession>A0A1F5T7W2</accession>
<proteinExistence type="predicted"/>
<sequence>MNQKGRGNEMSAFKVEDCIPKWLPQNGQAVKLQRKFADKAKCGPSGTIKLEFDATVDHVKLATGGCFMIELCLDVQGSGRRYFTLDRTRFDYWQHDRIDEGESWDIFTIGGEKILPPKEEVMK</sequence>
<dbReference type="EMBL" id="MFGM01000060">
    <property type="protein sequence ID" value="OGF35057.1"/>
    <property type="molecule type" value="Genomic_DNA"/>
</dbReference>
<gene>
    <name evidence="1" type="ORF">A2482_01145</name>
</gene>
<evidence type="ECO:0000313" key="1">
    <source>
        <dbReference type="EMBL" id="OGF35057.1"/>
    </source>
</evidence>
<evidence type="ECO:0000313" key="2">
    <source>
        <dbReference type="Proteomes" id="UP000178656"/>
    </source>
</evidence>
<organism evidence="1 2">
    <name type="scientific">Candidatus Falkowbacteria bacterium RIFOXYC2_FULL_48_21</name>
    <dbReference type="NCBI Taxonomy" id="1798005"/>
    <lineage>
        <taxon>Bacteria</taxon>
        <taxon>Candidatus Falkowiibacteriota</taxon>
    </lineage>
</organism>
<dbReference type="AlphaFoldDB" id="A0A1F5T7W2"/>
<reference evidence="1 2" key="1">
    <citation type="journal article" date="2016" name="Nat. Commun.">
        <title>Thousands of microbial genomes shed light on interconnected biogeochemical processes in an aquifer system.</title>
        <authorList>
            <person name="Anantharaman K."/>
            <person name="Brown C.T."/>
            <person name="Hug L.A."/>
            <person name="Sharon I."/>
            <person name="Castelle C.J."/>
            <person name="Probst A.J."/>
            <person name="Thomas B.C."/>
            <person name="Singh A."/>
            <person name="Wilkins M.J."/>
            <person name="Karaoz U."/>
            <person name="Brodie E.L."/>
            <person name="Williams K.H."/>
            <person name="Hubbard S.S."/>
            <person name="Banfield J.F."/>
        </authorList>
    </citation>
    <scope>NUCLEOTIDE SEQUENCE [LARGE SCALE GENOMIC DNA]</scope>
</reference>
<name>A0A1F5T7W2_9BACT</name>
<comment type="caution">
    <text evidence="1">The sequence shown here is derived from an EMBL/GenBank/DDBJ whole genome shotgun (WGS) entry which is preliminary data.</text>
</comment>
<protein>
    <submittedName>
        <fullName evidence="1">Uncharacterized protein</fullName>
    </submittedName>
</protein>